<feature type="compositionally biased region" description="Basic residues" evidence="1">
    <location>
        <begin position="476"/>
        <end position="485"/>
    </location>
</feature>
<evidence type="ECO:0000256" key="1">
    <source>
        <dbReference type="SAM" id="MobiDB-lite"/>
    </source>
</evidence>
<evidence type="ECO:0000313" key="2">
    <source>
        <dbReference type="EMBL" id="PLW58886.1"/>
    </source>
</evidence>
<protein>
    <submittedName>
        <fullName evidence="2">Uncharacterized protein</fullName>
    </submittedName>
</protein>
<organism evidence="2 3">
    <name type="scientific">Puccinia coronata f. sp. avenae</name>
    <dbReference type="NCBI Taxonomy" id="200324"/>
    <lineage>
        <taxon>Eukaryota</taxon>
        <taxon>Fungi</taxon>
        <taxon>Dikarya</taxon>
        <taxon>Basidiomycota</taxon>
        <taxon>Pucciniomycotina</taxon>
        <taxon>Pucciniomycetes</taxon>
        <taxon>Pucciniales</taxon>
        <taxon>Pucciniaceae</taxon>
        <taxon>Puccinia</taxon>
    </lineage>
</organism>
<gene>
    <name evidence="2" type="ORF">PCANC_00315</name>
</gene>
<dbReference type="AlphaFoldDB" id="A0A2N5W9G3"/>
<dbReference type="Proteomes" id="UP000235388">
    <property type="component" value="Unassembled WGS sequence"/>
</dbReference>
<comment type="caution">
    <text evidence="2">The sequence shown here is derived from an EMBL/GenBank/DDBJ whole genome shotgun (WGS) entry which is preliminary data.</text>
</comment>
<proteinExistence type="predicted"/>
<keyword evidence="3" id="KW-1185">Reference proteome</keyword>
<accession>A0A2N5W9G3</accession>
<dbReference type="OrthoDB" id="10413477at2759"/>
<name>A0A2N5W9G3_9BASI</name>
<feature type="region of interest" description="Disordered" evidence="1">
    <location>
        <begin position="472"/>
        <end position="495"/>
    </location>
</feature>
<evidence type="ECO:0000313" key="3">
    <source>
        <dbReference type="Proteomes" id="UP000235388"/>
    </source>
</evidence>
<sequence>MVKRVPTTFSPLTDVRSRVKQDTRGINNLGYSTQPQPPCLHHPAGHNFSRVVPVDHVRNTHLSRHMLSAPTSSARDSVLASPTADAKTQSKQLRLHSFSVLVSSPSHLHLLSSPALSTASSSKHYPLSSLPLETFPLPPLDSLTTCPVKTLTTAAATLSSATAPNFSTNRTDISNAINPPLSPPTRLLFFSPSLAPCSSPPPLGLDLTLPLACLLSSSSSIGASLPPRSDHLLALAPVNVSDAIYTTTSPPSHSIPSLPPRTAEQANTSAVATVTLATIQQPILEATAELPSPSTSIPPPSPAAKKPLRMLTPNKVLARPCQSCSMRSPTDPPSLLQVLPALAPVDMLTKSPVNTLATAAAAPDCSENRMEGSNIITTTTTTTYSPSSHWFLPPLAPIQDHLAQHLSDTSLPVFSDFDIAAIGSITIFDDTIESPEPQLAAEDSEEALQWDKECQEYYNNIQEELQQANSDATEIKKKKKKKKKASNPTATPNNPVLFYV</sequence>
<reference evidence="2 3" key="1">
    <citation type="submission" date="2017-11" db="EMBL/GenBank/DDBJ databases">
        <title>De novo assembly and phasing of dikaryotic genomes from two isolates of Puccinia coronata f. sp. avenae, the causal agent of oat crown rust.</title>
        <authorList>
            <person name="Miller M.E."/>
            <person name="Zhang Y."/>
            <person name="Omidvar V."/>
            <person name="Sperschneider J."/>
            <person name="Schwessinger B."/>
            <person name="Raley C."/>
            <person name="Palmer J.M."/>
            <person name="Garnica D."/>
            <person name="Upadhyaya N."/>
            <person name="Rathjen J."/>
            <person name="Taylor J.M."/>
            <person name="Park R.F."/>
            <person name="Dodds P.N."/>
            <person name="Hirsch C.D."/>
            <person name="Kianian S.F."/>
            <person name="Figueroa M."/>
        </authorList>
    </citation>
    <scope>NUCLEOTIDE SEQUENCE [LARGE SCALE GENOMIC DNA]</scope>
    <source>
        <strain evidence="2">12NC29</strain>
    </source>
</reference>
<dbReference type="EMBL" id="PGCJ01000001">
    <property type="protein sequence ID" value="PLW58886.1"/>
    <property type="molecule type" value="Genomic_DNA"/>
</dbReference>